<comment type="caution">
    <text evidence="1">The sequence shown here is derived from an EMBL/GenBank/DDBJ whole genome shotgun (WGS) entry which is preliminary data.</text>
</comment>
<name>A0A158EKX6_9BURK</name>
<evidence type="ECO:0000313" key="1">
    <source>
        <dbReference type="EMBL" id="SAL07454.1"/>
    </source>
</evidence>
<accession>A0A158EKX6</accession>
<dbReference type="Proteomes" id="UP000071859">
    <property type="component" value="Unassembled WGS sequence"/>
</dbReference>
<dbReference type="AlphaFoldDB" id="A0A158EKX6"/>
<keyword evidence="2" id="KW-1185">Reference proteome</keyword>
<reference evidence="1" key="1">
    <citation type="submission" date="2016-01" db="EMBL/GenBank/DDBJ databases">
        <authorList>
            <person name="Peeters C."/>
        </authorList>
    </citation>
    <scope>NUCLEOTIDE SEQUENCE</scope>
    <source>
        <strain evidence="1">LMG 29321</strain>
    </source>
</reference>
<dbReference type="EMBL" id="FCOX02000224">
    <property type="protein sequence ID" value="SAL07454.1"/>
    <property type="molecule type" value="Genomic_DNA"/>
</dbReference>
<proteinExistence type="predicted"/>
<sequence>MHGRLDMAFGEKFSIAQCERTVCARRAALAGRLER</sequence>
<gene>
    <name evidence="1" type="ORF">AWB78_08587</name>
</gene>
<protein>
    <submittedName>
        <fullName evidence="1">Uncharacterized protein</fullName>
    </submittedName>
</protein>
<evidence type="ECO:0000313" key="2">
    <source>
        <dbReference type="Proteomes" id="UP000071859"/>
    </source>
</evidence>
<organism evidence="1 2">
    <name type="scientific">Caballeronia calidae</name>
    <dbReference type="NCBI Taxonomy" id="1777139"/>
    <lineage>
        <taxon>Bacteria</taxon>
        <taxon>Pseudomonadati</taxon>
        <taxon>Pseudomonadota</taxon>
        <taxon>Betaproteobacteria</taxon>
        <taxon>Burkholderiales</taxon>
        <taxon>Burkholderiaceae</taxon>
        <taxon>Caballeronia</taxon>
    </lineage>
</organism>